<comment type="caution">
    <text evidence="2">The sequence shown here is derived from an EMBL/GenBank/DDBJ whole genome shotgun (WGS) entry which is preliminary data.</text>
</comment>
<dbReference type="InterPro" id="IPR050229">
    <property type="entry name" value="GlpE_sulfurtransferase"/>
</dbReference>
<keyword evidence="2" id="KW-0808">Transferase</keyword>
<dbReference type="InterPro" id="IPR001763">
    <property type="entry name" value="Rhodanese-like_dom"/>
</dbReference>
<sequence length="104" mass="11273">MEEITPQEAQKRIQGGSLLVDVREADEYAAVHAEGARLLPLSELESRYTELPQDQELVMICRSGARSARAAEYLLARGYRAVNLAGGTLAWQEQGLPTQSGGAS</sequence>
<dbReference type="GO" id="GO:0016740">
    <property type="term" value="F:transferase activity"/>
    <property type="evidence" value="ECO:0007669"/>
    <property type="project" value="UniProtKB-KW"/>
</dbReference>
<dbReference type="Gene3D" id="3.40.250.10">
    <property type="entry name" value="Rhodanese-like domain"/>
    <property type="match status" value="1"/>
</dbReference>
<dbReference type="PANTHER" id="PTHR43031:SF1">
    <property type="entry name" value="PYRIDINE NUCLEOTIDE-DISULPHIDE OXIDOREDUCTASE"/>
    <property type="match status" value="1"/>
</dbReference>
<dbReference type="SUPFAM" id="SSF52821">
    <property type="entry name" value="Rhodanese/Cell cycle control phosphatase"/>
    <property type="match status" value="1"/>
</dbReference>
<evidence type="ECO:0000313" key="3">
    <source>
        <dbReference type="Proteomes" id="UP000569951"/>
    </source>
</evidence>
<dbReference type="InterPro" id="IPR036873">
    <property type="entry name" value="Rhodanese-like_dom_sf"/>
</dbReference>
<evidence type="ECO:0000313" key="2">
    <source>
        <dbReference type="EMBL" id="MBB6097055.1"/>
    </source>
</evidence>
<dbReference type="SMART" id="SM00450">
    <property type="entry name" value="RHOD"/>
    <property type="match status" value="1"/>
</dbReference>
<dbReference type="RefSeq" id="WP_183984133.1">
    <property type="nucleotide sequence ID" value="NZ_JACHHG010000002.1"/>
</dbReference>
<keyword evidence="3" id="KW-1185">Reference proteome</keyword>
<dbReference type="CDD" id="cd00158">
    <property type="entry name" value="RHOD"/>
    <property type="match status" value="1"/>
</dbReference>
<dbReference type="EMBL" id="JACHHG010000002">
    <property type="protein sequence ID" value="MBB6097055.1"/>
    <property type="molecule type" value="Genomic_DNA"/>
</dbReference>
<dbReference type="PROSITE" id="PS50206">
    <property type="entry name" value="RHODANESE_3"/>
    <property type="match status" value="1"/>
</dbReference>
<dbReference type="AlphaFoldDB" id="A0A841HZ91"/>
<name>A0A841HZ91_9DEIO</name>
<organism evidence="2 3">
    <name type="scientific">Deinobacterium chartae</name>
    <dbReference type="NCBI Taxonomy" id="521158"/>
    <lineage>
        <taxon>Bacteria</taxon>
        <taxon>Thermotogati</taxon>
        <taxon>Deinococcota</taxon>
        <taxon>Deinococci</taxon>
        <taxon>Deinococcales</taxon>
        <taxon>Deinococcaceae</taxon>
        <taxon>Deinobacterium</taxon>
    </lineage>
</organism>
<gene>
    <name evidence="2" type="ORF">HNR42_000469</name>
</gene>
<dbReference type="PANTHER" id="PTHR43031">
    <property type="entry name" value="FAD-DEPENDENT OXIDOREDUCTASE"/>
    <property type="match status" value="1"/>
</dbReference>
<evidence type="ECO:0000259" key="1">
    <source>
        <dbReference type="PROSITE" id="PS50206"/>
    </source>
</evidence>
<dbReference type="Pfam" id="PF00581">
    <property type="entry name" value="Rhodanese"/>
    <property type="match status" value="1"/>
</dbReference>
<feature type="domain" description="Rhodanese" evidence="1">
    <location>
        <begin position="13"/>
        <end position="100"/>
    </location>
</feature>
<reference evidence="2 3" key="1">
    <citation type="submission" date="2020-08" db="EMBL/GenBank/DDBJ databases">
        <title>Genomic Encyclopedia of Type Strains, Phase IV (KMG-IV): sequencing the most valuable type-strain genomes for metagenomic binning, comparative biology and taxonomic classification.</title>
        <authorList>
            <person name="Goeker M."/>
        </authorList>
    </citation>
    <scope>NUCLEOTIDE SEQUENCE [LARGE SCALE GENOMIC DNA]</scope>
    <source>
        <strain evidence="2 3">DSM 21458</strain>
    </source>
</reference>
<dbReference type="Proteomes" id="UP000569951">
    <property type="component" value="Unassembled WGS sequence"/>
</dbReference>
<protein>
    <submittedName>
        <fullName evidence="2">Rhodanese-related sulfurtransferase</fullName>
    </submittedName>
</protein>
<proteinExistence type="predicted"/>
<accession>A0A841HZ91</accession>